<feature type="compositionally biased region" description="Acidic residues" evidence="1">
    <location>
        <begin position="32"/>
        <end position="42"/>
    </location>
</feature>
<gene>
    <name evidence="2" type="ORF">A1O3_09636</name>
</gene>
<dbReference type="GeneID" id="19173720"/>
<dbReference type="OrthoDB" id="5418203at2759"/>
<dbReference type="Proteomes" id="UP000019478">
    <property type="component" value="Unassembled WGS sequence"/>
</dbReference>
<feature type="compositionally biased region" description="Basic and acidic residues" evidence="1">
    <location>
        <begin position="110"/>
        <end position="119"/>
    </location>
</feature>
<keyword evidence="3" id="KW-1185">Reference proteome</keyword>
<dbReference type="eggNOG" id="ENOG502SQFV">
    <property type="taxonomic scope" value="Eukaryota"/>
</dbReference>
<sequence>MESKLASLHIDLPTVPKPKPKRKGLPKKDEVVESWEDDDLSSLDDTPTPTEGAGSELKPAMSQDPALKPPPPTPISPENADQHIDWAPAQVLGGGRPKPYGAPSPSTPTDIDREQRRPETTTATASRLIAAGLGIKPPKKTEEQRQYDRAVREQELRRRNKEKEEKEREREAEEKAKAAVWDE</sequence>
<name>W9XJA2_9EURO</name>
<proteinExistence type="predicted"/>
<dbReference type="AlphaFoldDB" id="W9XJA2"/>
<organism evidence="2 3">
    <name type="scientific">Capronia epimyces CBS 606.96</name>
    <dbReference type="NCBI Taxonomy" id="1182542"/>
    <lineage>
        <taxon>Eukaryota</taxon>
        <taxon>Fungi</taxon>
        <taxon>Dikarya</taxon>
        <taxon>Ascomycota</taxon>
        <taxon>Pezizomycotina</taxon>
        <taxon>Eurotiomycetes</taxon>
        <taxon>Chaetothyriomycetidae</taxon>
        <taxon>Chaetothyriales</taxon>
        <taxon>Herpotrichiellaceae</taxon>
        <taxon>Capronia</taxon>
    </lineage>
</organism>
<comment type="caution">
    <text evidence="2">The sequence shown here is derived from an EMBL/GenBank/DDBJ whole genome shotgun (WGS) entry which is preliminary data.</text>
</comment>
<protein>
    <submittedName>
        <fullName evidence="2">Uncharacterized protein</fullName>
    </submittedName>
</protein>
<reference evidence="2 3" key="1">
    <citation type="submission" date="2013-03" db="EMBL/GenBank/DDBJ databases">
        <title>The Genome Sequence of Capronia epimyces CBS 606.96.</title>
        <authorList>
            <consortium name="The Broad Institute Genomics Platform"/>
            <person name="Cuomo C."/>
            <person name="de Hoog S."/>
            <person name="Gorbushina A."/>
            <person name="Walker B."/>
            <person name="Young S.K."/>
            <person name="Zeng Q."/>
            <person name="Gargeya S."/>
            <person name="Fitzgerald M."/>
            <person name="Haas B."/>
            <person name="Abouelleil A."/>
            <person name="Allen A.W."/>
            <person name="Alvarado L."/>
            <person name="Arachchi H.M."/>
            <person name="Berlin A.M."/>
            <person name="Chapman S.B."/>
            <person name="Gainer-Dewar J."/>
            <person name="Goldberg J."/>
            <person name="Griggs A."/>
            <person name="Gujja S."/>
            <person name="Hansen M."/>
            <person name="Howarth C."/>
            <person name="Imamovic A."/>
            <person name="Ireland A."/>
            <person name="Larimer J."/>
            <person name="McCowan C."/>
            <person name="Murphy C."/>
            <person name="Pearson M."/>
            <person name="Poon T.W."/>
            <person name="Priest M."/>
            <person name="Roberts A."/>
            <person name="Saif S."/>
            <person name="Shea T."/>
            <person name="Sisk P."/>
            <person name="Sykes S."/>
            <person name="Wortman J."/>
            <person name="Nusbaum C."/>
            <person name="Birren B."/>
        </authorList>
    </citation>
    <scope>NUCLEOTIDE SEQUENCE [LARGE SCALE GENOMIC DNA]</scope>
    <source>
        <strain evidence="2 3">CBS 606.96</strain>
    </source>
</reference>
<evidence type="ECO:0000313" key="3">
    <source>
        <dbReference type="Proteomes" id="UP000019478"/>
    </source>
</evidence>
<feature type="region of interest" description="Disordered" evidence="1">
    <location>
        <begin position="1"/>
        <end position="183"/>
    </location>
</feature>
<evidence type="ECO:0000256" key="1">
    <source>
        <dbReference type="SAM" id="MobiDB-lite"/>
    </source>
</evidence>
<accession>W9XJA2</accession>
<evidence type="ECO:0000313" key="2">
    <source>
        <dbReference type="EMBL" id="EXJ77410.1"/>
    </source>
</evidence>
<dbReference type="RefSeq" id="XP_007737920.1">
    <property type="nucleotide sequence ID" value="XM_007739730.1"/>
</dbReference>
<dbReference type="EMBL" id="AMGY01000010">
    <property type="protein sequence ID" value="EXJ77410.1"/>
    <property type="molecule type" value="Genomic_DNA"/>
</dbReference>
<feature type="compositionally biased region" description="Basic and acidic residues" evidence="1">
    <location>
        <begin position="139"/>
        <end position="177"/>
    </location>
</feature>
<dbReference type="HOGENOM" id="CLU_087700_1_0_1"/>